<feature type="domain" description="Importin N-terminal" evidence="8">
    <location>
        <begin position="29"/>
        <end position="106"/>
    </location>
</feature>
<dbReference type="SMART" id="SM00913">
    <property type="entry name" value="IBN_N"/>
    <property type="match status" value="1"/>
</dbReference>
<dbReference type="PANTHER" id="PTHR10997">
    <property type="entry name" value="IMPORTIN-7, 8, 11"/>
    <property type="match status" value="1"/>
</dbReference>
<dbReference type="Pfam" id="PF03810">
    <property type="entry name" value="IBN_N"/>
    <property type="match status" value="1"/>
</dbReference>
<dbReference type="Proteomes" id="UP000714275">
    <property type="component" value="Unassembled WGS sequence"/>
</dbReference>
<protein>
    <submittedName>
        <fullName evidence="9">Armadillo-type protein</fullName>
    </submittedName>
</protein>
<evidence type="ECO:0000256" key="1">
    <source>
        <dbReference type="ARBA" id="ARBA00004123"/>
    </source>
</evidence>
<dbReference type="GO" id="GO:0006606">
    <property type="term" value="P:protein import into nucleus"/>
    <property type="evidence" value="ECO:0007669"/>
    <property type="project" value="TreeGrafter"/>
</dbReference>
<accession>A0A9P7D576</accession>
<dbReference type="PROSITE" id="PS50166">
    <property type="entry name" value="IMPORTIN_B_NT"/>
    <property type="match status" value="1"/>
</dbReference>
<evidence type="ECO:0000256" key="5">
    <source>
        <dbReference type="ARBA" id="ARBA00022927"/>
    </source>
</evidence>
<feature type="compositionally biased region" description="Acidic residues" evidence="7">
    <location>
        <begin position="971"/>
        <end position="983"/>
    </location>
</feature>
<evidence type="ECO:0000256" key="3">
    <source>
        <dbReference type="ARBA" id="ARBA00022448"/>
    </source>
</evidence>
<dbReference type="EMBL" id="JABBWD010000008">
    <property type="protein sequence ID" value="KAG1780735.1"/>
    <property type="molecule type" value="Genomic_DNA"/>
</dbReference>
<dbReference type="PROSITE" id="PS01295">
    <property type="entry name" value="ISPD"/>
    <property type="match status" value="1"/>
</dbReference>
<dbReference type="GO" id="GO:0008299">
    <property type="term" value="P:isoprenoid biosynthetic process"/>
    <property type="evidence" value="ECO:0007669"/>
    <property type="project" value="InterPro"/>
</dbReference>
<reference evidence="9" key="1">
    <citation type="journal article" date="2020" name="New Phytol.">
        <title>Comparative genomics reveals dynamic genome evolution in host specialist ectomycorrhizal fungi.</title>
        <authorList>
            <person name="Lofgren L.A."/>
            <person name="Nguyen N.H."/>
            <person name="Vilgalys R."/>
            <person name="Ruytinx J."/>
            <person name="Liao H.L."/>
            <person name="Branco S."/>
            <person name="Kuo A."/>
            <person name="LaButti K."/>
            <person name="Lipzen A."/>
            <person name="Andreopoulos W."/>
            <person name="Pangilinan J."/>
            <person name="Riley R."/>
            <person name="Hundley H."/>
            <person name="Na H."/>
            <person name="Barry K."/>
            <person name="Grigoriev I.V."/>
            <person name="Stajich J.E."/>
            <person name="Kennedy P.G."/>
        </authorList>
    </citation>
    <scope>NUCLEOTIDE SEQUENCE</scope>
    <source>
        <strain evidence="9">DOB743</strain>
    </source>
</reference>
<keyword evidence="10" id="KW-1185">Reference proteome</keyword>
<evidence type="ECO:0000256" key="4">
    <source>
        <dbReference type="ARBA" id="ARBA00022490"/>
    </source>
</evidence>
<dbReference type="GO" id="GO:0005829">
    <property type="term" value="C:cytosol"/>
    <property type="evidence" value="ECO:0007669"/>
    <property type="project" value="TreeGrafter"/>
</dbReference>
<feature type="compositionally biased region" description="Acidic residues" evidence="7">
    <location>
        <begin position="918"/>
        <end position="929"/>
    </location>
</feature>
<dbReference type="InterPro" id="IPR011989">
    <property type="entry name" value="ARM-like"/>
</dbReference>
<dbReference type="InterPro" id="IPR016024">
    <property type="entry name" value="ARM-type_fold"/>
</dbReference>
<comment type="caution">
    <text evidence="9">The sequence shown here is derived from an EMBL/GenBank/DDBJ whole genome shotgun (WGS) entry which is preliminary data.</text>
</comment>
<feature type="region of interest" description="Disordered" evidence="7">
    <location>
        <begin position="961"/>
        <end position="983"/>
    </location>
</feature>
<dbReference type="AlphaFoldDB" id="A0A9P7D576"/>
<keyword evidence="3" id="KW-0813">Transport</keyword>
<evidence type="ECO:0000259" key="8">
    <source>
        <dbReference type="PROSITE" id="PS50166"/>
    </source>
</evidence>
<dbReference type="GO" id="GO:0003824">
    <property type="term" value="F:catalytic activity"/>
    <property type="evidence" value="ECO:0007669"/>
    <property type="project" value="InterPro"/>
</dbReference>
<evidence type="ECO:0000313" key="9">
    <source>
        <dbReference type="EMBL" id="KAG1780735.1"/>
    </source>
</evidence>
<dbReference type="GO" id="GO:0005635">
    <property type="term" value="C:nuclear envelope"/>
    <property type="evidence" value="ECO:0007669"/>
    <property type="project" value="TreeGrafter"/>
</dbReference>
<dbReference type="SUPFAM" id="SSF48371">
    <property type="entry name" value="ARM repeat"/>
    <property type="match status" value="1"/>
</dbReference>
<keyword evidence="6" id="KW-0539">Nucleus</keyword>
<comment type="subcellular location">
    <subcellularLocation>
        <location evidence="2">Cytoplasm</location>
    </subcellularLocation>
    <subcellularLocation>
        <location evidence="1">Nucleus</location>
    </subcellularLocation>
</comment>
<sequence length="1045" mass="116489">MDDAQMDLQSLANLFATTYNPDPNVQKTGELQIRKIGAQEGMLTALLQIIASDGVELATRQACSVYLKNRVHTSYILPPSPRPDHVPIAQSDRTALKANILPLLAASPSRSITVQLAATLKDLVAHDFPDRWSSLLDDVKRLLGSGDVREVGAGVVAALECVRAFRFRQKADVLPSIIATLFPTLVTIADGMLNTSPSQPASQEIPAMLHLILKTYKTAIIVNLSSHQQSPESLVPWGRLLFRVVGMVVPVEGVPTDEEDRERCEWWKAKKWAYGILGRLFHRFGNPSQLPSPMQNEYGAFAEHFVTTFAPEIFKVYLHQVELYVSGQAWLGKKCQYQIFQFFTECIKPKSTWILLKPHVDSLVANFAFPQLTFNASKQAMWEADPVEYVRASVDEYENFSSPASGATSFLLSLASNRTKTSFLSMLQFINTVLRSNPTPAQRFGALTMMSVLGPFIVRHPDVKGSIEQFMVQYVLPEFTSQEAYLRSVACEVLGVVTKAGITWTTEENLNNHSRAVALALDDRELPVRVQAALAITELVVIHDSVRNAVSPQVGKVVQDLLKLSDETDLDILNHSMEAMVDRFQTELLPVASQLTARLCESYLRLAREGLAQQKETVPDSIDVESLVSDGDDDKVYGAMGVAKTIGTVVSCIDSSPEILSQVQEVIIPIIRFTLENKLIDLFDNMYDLVDALTFRLRAISPNMWPVFELTYDLFKSDAVDFLDEMLPSLDNFVSYGTDVLKARPDYRSKVLDMYRTAMTSPQLGDNDKINGCKLAESMLLNLHGHVDDQLQDIIAIAADHIDKGETASFRLANLEILVNAVLYNASAALHFMEAYKPGFPRTFFDRWFAAINSDNKLPRVHDKKLSILALCKLLEMEAGAIPEGLRDGWPGIVGGTLNVFKTLPQAVAKRKVLEDQLVDGDDDDDEDETRYLNLEGEEDEDVWDEDSAYLEILAKEGARLREKSEKAETGDDESDTSDESEIEEELGFFSLLDNINPYVTFQQALQTFQNQNSALYQAATTMLTVERQTVLMEVVTMANQADHS</sequence>
<dbReference type="Gene3D" id="1.25.10.10">
    <property type="entry name" value="Leucine-rich Repeat Variant"/>
    <property type="match status" value="1"/>
</dbReference>
<keyword evidence="5" id="KW-0653">Protein transport</keyword>
<dbReference type="InterPro" id="IPR018294">
    <property type="entry name" value="ISPD_synthase_CS"/>
</dbReference>
<proteinExistence type="predicted"/>
<dbReference type="GO" id="GO:0031267">
    <property type="term" value="F:small GTPase binding"/>
    <property type="evidence" value="ECO:0007669"/>
    <property type="project" value="InterPro"/>
</dbReference>
<organism evidence="9 10">
    <name type="scientific">Suillus placidus</name>
    <dbReference type="NCBI Taxonomy" id="48579"/>
    <lineage>
        <taxon>Eukaryota</taxon>
        <taxon>Fungi</taxon>
        <taxon>Dikarya</taxon>
        <taxon>Basidiomycota</taxon>
        <taxon>Agaricomycotina</taxon>
        <taxon>Agaricomycetes</taxon>
        <taxon>Agaricomycetidae</taxon>
        <taxon>Boletales</taxon>
        <taxon>Suillineae</taxon>
        <taxon>Suillaceae</taxon>
        <taxon>Suillus</taxon>
    </lineage>
</organism>
<feature type="compositionally biased region" description="Basic and acidic residues" evidence="7">
    <location>
        <begin position="961"/>
        <end position="970"/>
    </location>
</feature>
<gene>
    <name evidence="9" type="ORF">EV702DRAFT_1023417</name>
</gene>
<feature type="region of interest" description="Disordered" evidence="7">
    <location>
        <begin position="918"/>
        <end position="942"/>
    </location>
</feature>
<dbReference type="InterPro" id="IPR001494">
    <property type="entry name" value="Importin-beta_N"/>
</dbReference>
<dbReference type="PANTHER" id="PTHR10997:SF18">
    <property type="entry name" value="D-IMPORTIN 7_RANBP7"/>
    <property type="match status" value="1"/>
</dbReference>
<name>A0A9P7D576_9AGAM</name>
<evidence type="ECO:0000256" key="7">
    <source>
        <dbReference type="SAM" id="MobiDB-lite"/>
    </source>
</evidence>
<evidence type="ECO:0000313" key="10">
    <source>
        <dbReference type="Proteomes" id="UP000714275"/>
    </source>
</evidence>
<dbReference type="OrthoDB" id="760868at2759"/>
<keyword evidence="4" id="KW-0963">Cytoplasm</keyword>
<evidence type="ECO:0000256" key="6">
    <source>
        <dbReference type="ARBA" id="ARBA00023242"/>
    </source>
</evidence>
<evidence type="ECO:0000256" key="2">
    <source>
        <dbReference type="ARBA" id="ARBA00004496"/>
    </source>
</evidence>